<dbReference type="GO" id="GO:0003700">
    <property type="term" value="F:DNA-binding transcription factor activity"/>
    <property type="evidence" value="ECO:0007669"/>
    <property type="project" value="TreeGrafter"/>
</dbReference>
<protein>
    <submittedName>
        <fullName evidence="3">Helix-turn-helix domain-containing protein</fullName>
    </submittedName>
</protein>
<dbReference type="GeneID" id="97030580"/>
<dbReference type="Pfam" id="PF01381">
    <property type="entry name" value="HTH_3"/>
    <property type="match status" value="1"/>
</dbReference>
<dbReference type="InterPro" id="IPR010982">
    <property type="entry name" value="Lambda_DNA-bd_dom_sf"/>
</dbReference>
<proteinExistence type="predicted"/>
<dbReference type="SUPFAM" id="SSF47413">
    <property type="entry name" value="lambda repressor-like DNA-binding domains"/>
    <property type="match status" value="1"/>
</dbReference>
<dbReference type="Gene3D" id="2.60.120.10">
    <property type="entry name" value="Jelly Rolls"/>
    <property type="match status" value="1"/>
</dbReference>
<dbReference type="EMBL" id="SCFR01000002">
    <property type="protein sequence ID" value="TFF67522.1"/>
    <property type="molecule type" value="Genomic_DNA"/>
</dbReference>
<dbReference type="GO" id="GO:0003677">
    <property type="term" value="F:DNA binding"/>
    <property type="evidence" value="ECO:0007669"/>
    <property type="project" value="UniProtKB-KW"/>
</dbReference>
<dbReference type="Gene3D" id="1.10.260.40">
    <property type="entry name" value="lambda repressor-like DNA-binding domains"/>
    <property type="match status" value="1"/>
</dbReference>
<dbReference type="GO" id="GO:0005829">
    <property type="term" value="C:cytosol"/>
    <property type="evidence" value="ECO:0007669"/>
    <property type="project" value="TreeGrafter"/>
</dbReference>
<dbReference type="InterPro" id="IPR050807">
    <property type="entry name" value="TransReg_Diox_bact_type"/>
</dbReference>
<dbReference type="OrthoDB" id="9814553at2"/>
<dbReference type="Pfam" id="PF07883">
    <property type="entry name" value="Cupin_2"/>
    <property type="match status" value="1"/>
</dbReference>
<dbReference type="Proteomes" id="UP000297454">
    <property type="component" value="Unassembled WGS sequence"/>
</dbReference>
<dbReference type="SMART" id="SM00530">
    <property type="entry name" value="HTH_XRE"/>
    <property type="match status" value="1"/>
</dbReference>
<feature type="domain" description="HTH cro/C1-type" evidence="2">
    <location>
        <begin position="7"/>
        <end position="61"/>
    </location>
</feature>
<dbReference type="CDD" id="cd00093">
    <property type="entry name" value="HTH_XRE"/>
    <property type="match status" value="1"/>
</dbReference>
<dbReference type="SUPFAM" id="SSF51182">
    <property type="entry name" value="RmlC-like cupins"/>
    <property type="match status" value="1"/>
</dbReference>
<name>A0A4V3IYG8_9FIRM</name>
<keyword evidence="4" id="KW-1185">Reference proteome</keyword>
<dbReference type="CDD" id="cd02209">
    <property type="entry name" value="cupin_XRE_C"/>
    <property type="match status" value="1"/>
</dbReference>
<dbReference type="PROSITE" id="PS50943">
    <property type="entry name" value="HTH_CROC1"/>
    <property type="match status" value="1"/>
</dbReference>
<comment type="caution">
    <text evidence="3">The sequence shown here is derived from an EMBL/GenBank/DDBJ whole genome shotgun (WGS) entry which is preliminary data.</text>
</comment>
<sequence length="179" mass="20765">MEIGDKIKKLRKKMDLTQEELAERSELTKGFISQLERNLNSPSVDTLADVLEALGTNLGDFFTNKEEEQIVFKEEDFFVGTNDKLGHKMEWIVPNSVKNNMEPVMFTLDKDGCSKIYTPNEGEEFGYVVKGEIKLVFGEKEYRLKKGETFYFFSDEERYIKNVHKGQSKVLWISNPPNF</sequence>
<dbReference type="InterPro" id="IPR011051">
    <property type="entry name" value="RmlC_Cupin_sf"/>
</dbReference>
<dbReference type="InterPro" id="IPR014710">
    <property type="entry name" value="RmlC-like_jellyroll"/>
</dbReference>
<dbReference type="AlphaFoldDB" id="A0A4V3IYG8"/>
<evidence type="ECO:0000256" key="1">
    <source>
        <dbReference type="ARBA" id="ARBA00023125"/>
    </source>
</evidence>
<gene>
    <name evidence="3" type="ORF">EQF91_00970</name>
</gene>
<dbReference type="InterPro" id="IPR001387">
    <property type="entry name" value="Cro/C1-type_HTH"/>
</dbReference>
<evidence type="ECO:0000313" key="3">
    <source>
        <dbReference type="EMBL" id="TFF67522.1"/>
    </source>
</evidence>
<dbReference type="RefSeq" id="WP_134710531.1">
    <property type="nucleotide sequence ID" value="NZ_CP119081.1"/>
</dbReference>
<evidence type="ECO:0000313" key="4">
    <source>
        <dbReference type="Proteomes" id="UP000297454"/>
    </source>
</evidence>
<dbReference type="PANTHER" id="PTHR46797">
    <property type="entry name" value="HTH-TYPE TRANSCRIPTIONAL REGULATOR"/>
    <property type="match status" value="1"/>
</dbReference>
<keyword evidence="1" id="KW-0238">DNA-binding</keyword>
<accession>A0A4V3IYG8</accession>
<dbReference type="InterPro" id="IPR013096">
    <property type="entry name" value="Cupin_2"/>
</dbReference>
<dbReference type="PANTHER" id="PTHR46797:SF2">
    <property type="entry name" value="TRANSCRIPTIONAL REGULATOR"/>
    <property type="match status" value="1"/>
</dbReference>
<reference evidence="3 4" key="1">
    <citation type="submission" date="2019-01" db="EMBL/GenBank/DDBJ databases">
        <title>Draft Genome Sequences of Helcococcus ovis Strains Isolated from the Uterus and Vagina of Dairy Cows with Metritis.</title>
        <authorList>
            <person name="Cunha F."/>
            <person name="Jeon S.J."/>
            <person name="Kutzer P."/>
            <person name="Galvao K.N."/>
        </authorList>
    </citation>
    <scope>NUCLEOTIDE SEQUENCE [LARGE SCALE GENOMIC DNA]</scope>
    <source>
        <strain evidence="3 4">KG-37</strain>
    </source>
</reference>
<organism evidence="3 4">
    <name type="scientific">Helcococcus ovis</name>
    <dbReference type="NCBI Taxonomy" id="72026"/>
    <lineage>
        <taxon>Bacteria</taxon>
        <taxon>Bacillati</taxon>
        <taxon>Bacillota</taxon>
        <taxon>Tissierellia</taxon>
        <taxon>Tissierellales</taxon>
        <taxon>Peptoniphilaceae</taxon>
        <taxon>Helcococcus</taxon>
    </lineage>
</organism>
<evidence type="ECO:0000259" key="2">
    <source>
        <dbReference type="PROSITE" id="PS50943"/>
    </source>
</evidence>